<feature type="domain" description="MGS-like" evidence="11">
    <location>
        <begin position="1"/>
        <end position="150"/>
    </location>
</feature>
<dbReference type="PANTHER" id="PTHR11692:SF0">
    <property type="entry name" value="BIFUNCTIONAL PURINE BIOSYNTHESIS PROTEIN ATIC"/>
    <property type="match status" value="1"/>
</dbReference>
<dbReference type="PANTHER" id="PTHR11692">
    <property type="entry name" value="BIFUNCTIONAL PURINE BIOSYNTHESIS PROTEIN PURH"/>
    <property type="match status" value="1"/>
</dbReference>
<evidence type="ECO:0000256" key="2">
    <source>
        <dbReference type="ARBA" id="ARBA00004954"/>
    </source>
</evidence>
<evidence type="ECO:0000256" key="9">
    <source>
        <dbReference type="ARBA" id="ARBA00050687"/>
    </source>
</evidence>
<evidence type="ECO:0000259" key="11">
    <source>
        <dbReference type="PROSITE" id="PS51855"/>
    </source>
</evidence>
<evidence type="ECO:0000313" key="13">
    <source>
        <dbReference type="Proteomes" id="UP000549971"/>
    </source>
</evidence>
<dbReference type="InterPro" id="IPR036914">
    <property type="entry name" value="MGS-like_dom_sf"/>
</dbReference>
<dbReference type="PIRSF" id="PIRSF000414">
    <property type="entry name" value="AICARFT_IMPCHas"/>
    <property type="match status" value="1"/>
</dbReference>
<dbReference type="RefSeq" id="WP_184803360.1">
    <property type="nucleotide sequence ID" value="NZ_JACHMY010000001.1"/>
</dbReference>
<dbReference type="NCBIfam" id="TIGR00355">
    <property type="entry name" value="purH"/>
    <property type="match status" value="1"/>
</dbReference>
<keyword evidence="7 10" id="KW-0511">Multifunctional enzyme</keyword>
<dbReference type="GO" id="GO:0006189">
    <property type="term" value="P:'de novo' IMP biosynthetic process"/>
    <property type="evidence" value="ECO:0007669"/>
    <property type="project" value="UniProtKB-UniRule"/>
</dbReference>
<dbReference type="PROSITE" id="PS51855">
    <property type="entry name" value="MGS"/>
    <property type="match status" value="1"/>
</dbReference>
<comment type="catalytic activity">
    <reaction evidence="8 10">
        <text>(6R)-10-formyltetrahydrofolate + 5-amino-1-(5-phospho-beta-D-ribosyl)imidazole-4-carboxamide = 5-formamido-1-(5-phospho-D-ribosyl)imidazole-4-carboxamide + (6S)-5,6,7,8-tetrahydrofolate</text>
        <dbReference type="Rhea" id="RHEA:22192"/>
        <dbReference type="ChEBI" id="CHEBI:57453"/>
        <dbReference type="ChEBI" id="CHEBI:58467"/>
        <dbReference type="ChEBI" id="CHEBI:58475"/>
        <dbReference type="ChEBI" id="CHEBI:195366"/>
        <dbReference type="EC" id="2.1.2.3"/>
    </reaction>
</comment>
<evidence type="ECO:0000256" key="1">
    <source>
        <dbReference type="ARBA" id="ARBA00004844"/>
    </source>
</evidence>
<dbReference type="SUPFAM" id="SSF52335">
    <property type="entry name" value="Methylglyoxal synthase-like"/>
    <property type="match status" value="1"/>
</dbReference>
<dbReference type="InterPro" id="IPR011607">
    <property type="entry name" value="MGS-like_dom"/>
</dbReference>
<dbReference type="FunFam" id="3.40.50.1380:FF:000001">
    <property type="entry name" value="Bifunctional purine biosynthesis protein PurH"/>
    <property type="match status" value="1"/>
</dbReference>
<evidence type="ECO:0000256" key="8">
    <source>
        <dbReference type="ARBA" id="ARBA00050488"/>
    </source>
</evidence>
<dbReference type="InterPro" id="IPR002695">
    <property type="entry name" value="PurH-like"/>
</dbReference>
<dbReference type="HAMAP" id="MF_00139">
    <property type="entry name" value="PurH"/>
    <property type="match status" value="1"/>
</dbReference>
<comment type="similarity">
    <text evidence="3 10">Belongs to the PurH family.</text>
</comment>
<comment type="catalytic activity">
    <reaction evidence="9 10">
        <text>IMP + H2O = 5-formamido-1-(5-phospho-D-ribosyl)imidazole-4-carboxamide</text>
        <dbReference type="Rhea" id="RHEA:18445"/>
        <dbReference type="ChEBI" id="CHEBI:15377"/>
        <dbReference type="ChEBI" id="CHEBI:58053"/>
        <dbReference type="ChEBI" id="CHEBI:58467"/>
        <dbReference type="EC" id="3.5.4.10"/>
    </reaction>
</comment>
<comment type="pathway">
    <text evidence="2 10">Purine metabolism; IMP biosynthesis via de novo pathway; 5-formamido-1-(5-phospho-D-ribosyl)imidazole-4-carboxamide from 5-amino-1-(5-phospho-D-ribosyl)imidazole-4-carboxamide (10-formyl THF route): step 1/1.</text>
</comment>
<dbReference type="FunFam" id="3.40.140.20:FF:000001">
    <property type="entry name" value="Bifunctional purine biosynthesis protein PurH"/>
    <property type="match status" value="1"/>
</dbReference>
<sequence length="519" mass="54671">MSTDRRPIRRALISVYDKTGLEELAKALSEAGVQIVSTGSTAARIAATGVPVTKVEELTGFPECLDGRVKTLHPKVHAGLLADVRKPDHVEQLAEMRVEPFDLLVSNLYPFTETVASGASTEECIEQIDIGGPSMVRGAAKNHANVAVVTSPAQYDAIYTVLDEGGFSLAERQKLAAAAFVHTAEYDVAVASWMGSVLTDTGDGSVFPAWVGSAWDKKAVLRYGENPHQPAALYLNGRGGLAGAEQLHGKEMSYNNYVDADAARRTAYDFAEPAVAIIKHANPCGIAVGADIAEAHRRAHECDPVSAYGGVIATNAPVSVELAKQVAEIFTEVLVAPAYEDGAVEILSAKKNIRLLVAPPRSNAELVEMRAISGGLLLQHSDRFQAEGDDPNAWTLAAGEAASPEVLADLAFAWKACRAVKSNAILLAAQGASVGVGMGQVNRVDSCRLAVTRAGERAAGSVAASDAFFPFPDGLEVLLEAGVTAVVQPGGSIRDEAAIEAAQKAGVTMYFTGTRHFFH</sequence>
<dbReference type="GO" id="GO:0004643">
    <property type="term" value="F:phosphoribosylaminoimidazolecarboxamide formyltransferase activity"/>
    <property type="evidence" value="ECO:0007669"/>
    <property type="project" value="UniProtKB-UniRule"/>
</dbReference>
<dbReference type="NCBIfam" id="NF002049">
    <property type="entry name" value="PRK00881.1"/>
    <property type="match status" value="1"/>
</dbReference>
<accession>A0A7W9JFC3</accession>
<comment type="pathway">
    <text evidence="1 10">Purine metabolism; IMP biosynthesis via de novo pathway; IMP from 5-formamido-1-(5-phospho-D-ribosyl)imidazole-4-carboxamide: step 1/1.</text>
</comment>
<dbReference type="InterPro" id="IPR016193">
    <property type="entry name" value="Cytidine_deaminase-like"/>
</dbReference>
<reference evidence="12 13" key="1">
    <citation type="submission" date="2020-08" db="EMBL/GenBank/DDBJ databases">
        <title>Sequencing the genomes of 1000 actinobacteria strains.</title>
        <authorList>
            <person name="Klenk H.-P."/>
        </authorList>
    </citation>
    <scope>NUCLEOTIDE SEQUENCE [LARGE SCALE GENOMIC DNA]</scope>
    <source>
        <strain evidence="12 13">DSM 28967</strain>
    </source>
</reference>
<dbReference type="Gene3D" id="3.40.50.1380">
    <property type="entry name" value="Methylglyoxal synthase-like domain"/>
    <property type="match status" value="1"/>
</dbReference>
<protein>
    <recommendedName>
        <fullName evidence="10">Bifunctional purine biosynthesis protein PurH</fullName>
    </recommendedName>
    <domain>
        <recommendedName>
            <fullName evidence="10">Phosphoribosylaminoimidazolecarboxamide formyltransferase</fullName>
            <ecNumber evidence="10">2.1.2.3</ecNumber>
        </recommendedName>
        <alternativeName>
            <fullName evidence="10">AICAR transformylase</fullName>
        </alternativeName>
    </domain>
    <domain>
        <recommendedName>
            <fullName evidence="10">IMP cyclohydrolase</fullName>
            <ecNumber evidence="10">3.5.4.10</ecNumber>
        </recommendedName>
        <alternativeName>
            <fullName evidence="10">ATIC</fullName>
        </alternativeName>
        <alternativeName>
            <fullName evidence="10">IMP synthase</fullName>
        </alternativeName>
        <alternativeName>
            <fullName evidence="10">Inosinicase</fullName>
        </alternativeName>
    </domain>
</protein>
<proteinExistence type="inferred from homology"/>
<dbReference type="Pfam" id="PF02142">
    <property type="entry name" value="MGS"/>
    <property type="match status" value="1"/>
</dbReference>
<dbReference type="EC" id="3.5.4.10" evidence="10"/>
<evidence type="ECO:0000256" key="10">
    <source>
        <dbReference type="HAMAP-Rule" id="MF_00139"/>
    </source>
</evidence>
<evidence type="ECO:0000256" key="4">
    <source>
        <dbReference type="ARBA" id="ARBA00022679"/>
    </source>
</evidence>
<dbReference type="UniPathway" id="UPA00074">
    <property type="reaction ID" value="UER00133"/>
</dbReference>
<comment type="domain">
    <text evidence="10">The IMP cyclohydrolase activity resides in the N-terminal region.</text>
</comment>
<keyword evidence="4 10" id="KW-0808">Transferase</keyword>
<dbReference type="InterPro" id="IPR024051">
    <property type="entry name" value="AICAR_Tfase_dup_dom_sf"/>
</dbReference>
<dbReference type="Pfam" id="PF01808">
    <property type="entry name" value="AICARFT_IMPCHas"/>
    <property type="match status" value="1"/>
</dbReference>
<keyword evidence="5 10" id="KW-0658">Purine biosynthesis</keyword>
<dbReference type="AlphaFoldDB" id="A0A7W9JFC3"/>
<evidence type="ECO:0000256" key="5">
    <source>
        <dbReference type="ARBA" id="ARBA00022755"/>
    </source>
</evidence>
<organism evidence="12 13">
    <name type="scientific">Kribbella italica</name>
    <dbReference type="NCBI Taxonomy" id="1540520"/>
    <lineage>
        <taxon>Bacteria</taxon>
        <taxon>Bacillati</taxon>
        <taxon>Actinomycetota</taxon>
        <taxon>Actinomycetes</taxon>
        <taxon>Propionibacteriales</taxon>
        <taxon>Kribbellaceae</taxon>
        <taxon>Kribbella</taxon>
    </lineage>
</organism>
<dbReference type="SMART" id="SM00798">
    <property type="entry name" value="AICARFT_IMPCHas"/>
    <property type="match status" value="1"/>
</dbReference>
<dbReference type="SMART" id="SM00851">
    <property type="entry name" value="MGS"/>
    <property type="match status" value="1"/>
</dbReference>
<dbReference type="EC" id="2.1.2.3" evidence="10"/>
<keyword evidence="6 10" id="KW-0378">Hydrolase</keyword>
<dbReference type="GO" id="GO:0005829">
    <property type="term" value="C:cytosol"/>
    <property type="evidence" value="ECO:0007669"/>
    <property type="project" value="TreeGrafter"/>
</dbReference>
<dbReference type="GO" id="GO:0003937">
    <property type="term" value="F:IMP cyclohydrolase activity"/>
    <property type="evidence" value="ECO:0007669"/>
    <property type="project" value="UniProtKB-UniRule"/>
</dbReference>
<dbReference type="EMBL" id="JACHMY010000001">
    <property type="protein sequence ID" value="MBB5840762.1"/>
    <property type="molecule type" value="Genomic_DNA"/>
</dbReference>
<name>A0A7W9JFC3_9ACTN</name>
<dbReference type="FunFam" id="3.40.140.20:FF:000002">
    <property type="entry name" value="Bifunctional purine biosynthesis protein PurH"/>
    <property type="match status" value="1"/>
</dbReference>
<dbReference type="Proteomes" id="UP000549971">
    <property type="component" value="Unassembled WGS sequence"/>
</dbReference>
<evidence type="ECO:0000256" key="7">
    <source>
        <dbReference type="ARBA" id="ARBA00023268"/>
    </source>
</evidence>
<evidence type="ECO:0000256" key="3">
    <source>
        <dbReference type="ARBA" id="ARBA00007667"/>
    </source>
</evidence>
<dbReference type="CDD" id="cd01421">
    <property type="entry name" value="IMPCH"/>
    <property type="match status" value="1"/>
</dbReference>
<evidence type="ECO:0000313" key="12">
    <source>
        <dbReference type="EMBL" id="MBB5840762.1"/>
    </source>
</evidence>
<evidence type="ECO:0000256" key="6">
    <source>
        <dbReference type="ARBA" id="ARBA00022801"/>
    </source>
</evidence>
<keyword evidence="13" id="KW-1185">Reference proteome</keyword>
<dbReference type="Gene3D" id="3.40.140.20">
    <property type="match status" value="2"/>
</dbReference>
<gene>
    <name evidence="10" type="primary">purH</name>
    <name evidence="12" type="ORF">HDA39_007496</name>
</gene>
<comment type="caution">
    <text evidence="12">The sequence shown here is derived from an EMBL/GenBank/DDBJ whole genome shotgun (WGS) entry which is preliminary data.</text>
</comment>
<dbReference type="SUPFAM" id="SSF53927">
    <property type="entry name" value="Cytidine deaminase-like"/>
    <property type="match status" value="1"/>
</dbReference>